<dbReference type="RefSeq" id="WP_257820555.1">
    <property type="nucleotide sequence ID" value="NZ_JABXYM010000001.1"/>
</dbReference>
<dbReference type="SUPFAM" id="SSF53756">
    <property type="entry name" value="UDP-Glycosyltransferase/glycogen phosphorylase"/>
    <property type="match status" value="1"/>
</dbReference>
<dbReference type="EMBL" id="JABXYM010000001">
    <property type="protein sequence ID" value="MCR6095817.1"/>
    <property type="molecule type" value="Genomic_DNA"/>
</dbReference>
<dbReference type="InterPro" id="IPR050194">
    <property type="entry name" value="Glycosyltransferase_grp1"/>
</dbReference>
<reference evidence="1" key="1">
    <citation type="submission" date="2020-06" db="EMBL/GenBank/DDBJ databases">
        <title>Insight into the genomes of haloalkaliphilic bacilli from Kenyan soda lakes.</title>
        <authorList>
            <person name="Mwirichia R."/>
            <person name="Villamizar G.C."/>
            <person name="Poehlein A."/>
            <person name="Mugweru J."/>
            <person name="Kipnyargis A."/>
            <person name="Kiplimo D."/>
            <person name="Orwa P."/>
            <person name="Daniel R."/>
        </authorList>
    </citation>
    <scope>NUCLEOTIDE SEQUENCE</scope>
    <source>
        <strain evidence="1">B1096_S55</strain>
    </source>
</reference>
<name>A0A9Q4B0K4_SALAG</name>
<proteinExistence type="predicted"/>
<gene>
    <name evidence="1" type="ORF">HXA33_04605</name>
</gene>
<organism evidence="1 2">
    <name type="scientific">Salipaludibacillus agaradhaerens</name>
    <name type="common">Bacillus agaradhaerens</name>
    <dbReference type="NCBI Taxonomy" id="76935"/>
    <lineage>
        <taxon>Bacteria</taxon>
        <taxon>Bacillati</taxon>
        <taxon>Bacillota</taxon>
        <taxon>Bacilli</taxon>
        <taxon>Bacillales</taxon>
        <taxon>Bacillaceae</taxon>
    </lineage>
</organism>
<keyword evidence="2" id="KW-1185">Reference proteome</keyword>
<evidence type="ECO:0000313" key="1">
    <source>
        <dbReference type="EMBL" id="MCR6095817.1"/>
    </source>
</evidence>
<dbReference type="Proteomes" id="UP001057753">
    <property type="component" value="Unassembled WGS sequence"/>
</dbReference>
<dbReference type="Gene3D" id="3.40.50.2000">
    <property type="entry name" value="Glycogen Phosphorylase B"/>
    <property type="match status" value="2"/>
</dbReference>
<protein>
    <submittedName>
        <fullName evidence="1">Glycosyltransferase family 4 protein</fullName>
    </submittedName>
</protein>
<comment type="caution">
    <text evidence="1">The sequence shown here is derived from an EMBL/GenBank/DDBJ whole genome shotgun (WGS) entry which is preliminary data.</text>
</comment>
<accession>A0A9Q4B0K4</accession>
<sequence>MTTKTMSQSKNRLNVVHGTMEIANQMYTISKGLQYYSIPAKTLNYYRNYLNYSSEFEIDWSRYRTTEKLKLYLLNHLIPENDLFHFHFATSLYRDNYDLTLLKNLNKPVIMHHWGSDVRQLSKALDVNPYAKVKVANTPSIDKRLRYISSHISHCIVPDDELRRYVEDYYEHVHVVPSMIDLDAYTFNPLQKNEKPLIVHAPTHSKIKGTPHIVKAIEQLKPHYSFEFALVEKASHLEAKKIYEKADIIIDQLHIGSYGLFSIEGMAMGKPVICYISDYMLEKYPPELPIISANPDTIRDKIEELLKNKDALPEIGLKSREYAIKYHDYKKNSANIIDIYKLII</sequence>
<evidence type="ECO:0000313" key="2">
    <source>
        <dbReference type="Proteomes" id="UP001057753"/>
    </source>
</evidence>
<dbReference type="PANTHER" id="PTHR45947:SF3">
    <property type="entry name" value="SULFOQUINOVOSYL TRANSFERASE SQD2"/>
    <property type="match status" value="1"/>
</dbReference>
<dbReference type="GO" id="GO:0016757">
    <property type="term" value="F:glycosyltransferase activity"/>
    <property type="evidence" value="ECO:0007669"/>
    <property type="project" value="TreeGrafter"/>
</dbReference>
<dbReference type="PANTHER" id="PTHR45947">
    <property type="entry name" value="SULFOQUINOVOSYL TRANSFERASE SQD2"/>
    <property type="match status" value="1"/>
</dbReference>
<dbReference type="AlphaFoldDB" id="A0A9Q4B0K4"/>